<reference evidence="1" key="2">
    <citation type="submission" date="2020-11" db="EMBL/GenBank/DDBJ databases">
        <authorList>
            <person name="McCartney M.A."/>
            <person name="Auch B."/>
            <person name="Kono T."/>
            <person name="Mallez S."/>
            <person name="Becker A."/>
            <person name="Gohl D.M."/>
            <person name="Silverstein K.A.T."/>
            <person name="Koren S."/>
            <person name="Bechman K.B."/>
            <person name="Herman A."/>
            <person name="Abrahante J.E."/>
            <person name="Garbe J."/>
        </authorList>
    </citation>
    <scope>NUCLEOTIDE SEQUENCE</scope>
    <source>
        <strain evidence="1">Duluth1</strain>
        <tissue evidence="1">Whole animal</tissue>
    </source>
</reference>
<organism evidence="1 2">
    <name type="scientific">Dreissena polymorpha</name>
    <name type="common">Zebra mussel</name>
    <name type="synonym">Mytilus polymorpha</name>
    <dbReference type="NCBI Taxonomy" id="45954"/>
    <lineage>
        <taxon>Eukaryota</taxon>
        <taxon>Metazoa</taxon>
        <taxon>Spiralia</taxon>
        <taxon>Lophotrochozoa</taxon>
        <taxon>Mollusca</taxon>
        <taxon>Bivalvia</taxon>
        <taxon>Autobranchia</taxon>
        <taxon>Heteroconchia</taxon>
        <taxon>Euheterodonta</taxon>
        <taxon>Imparidentia</taxon>
        <taxon>Neoheterodontei</taxon>
        <taxon>Myida</taxon>
        <taxon>Dreissenoidea</taxon>
        <taxon>Dreissenidae</taxon>
        <taxon>Dreissena</taxon>
    </lineage>
</organism>
<reference evidence="1" key="1">
    <citation type="journal article" date="2019" name="bioRxiv">
        <title>The Genome of the Zebra Mussel, Dreissena polymorpha: A Resource for Invasive Species Research.</title>
        <authorList>
            <person name="McCartney M.A."/>
            <person name="Auch B."/>
            <person name="Kono T."/>
            <person name="Mallez S."/>
            <person name="Zhang Y."/>
            <person name="Obille A."/>
            <person name="Becker A."/>
            <person name="Abrahante J.E."/>
            <person name="Garbe J."/>
            <person name="Badalamenti J.P."/>
            <person name="Herman A."/>
            <person name="Mangelson H."/>
            <person name="Liachko I."/>
            <person name="Sullivan S."/>
            <person name="Sone E.D."/>
            <person name="Koren S."/>
            <person name="Silverstein K.A.T."/>
            <person name="Beckman K.B."/>
            <person name="Gohl D.M."/>
        </authorList>
    </citation>
    <scope>NUCLEOTIDE SEQUENCE</scope>
    <source>
        <strain evidence="1">Duluth1</strain>
        <tissue evidence="1">Whole animal</tissue>
    </source>
</reference>
<dbReference type="EMBL" id="JAIWYP010000012">
    <property type="protein sequence ID" value="KAH3725445.1"/>
    <property type="molecule type" value="Genomic_DNA"/>
</dbReference>
<protein>
    <submittedName>
        <fullName evidence="1">Uncharacterized protein</fullName>
    </submittedName>
</protein>
<name>A0A9D4CHL0_DREPO</name>
<dbReference type="Proteomes" id="UP000828390">
    <property type="component" value="Unassembled WGS sequence"/>
</dbReference>
<proteinExistence type="predicted"/>
<sequence>MEQLFYSTRSIHHTAHLPTSVACQAINMMYHKLRVRQMESGKTRPVAHEIVDHFRF</sequence>
<keyword evidence="2" id="KW-1185">Reference proteome</keyword>
<dbReference type="AlphaFoldDB" id="A0A9D4CHL0"/>
<accession>A0A9D4CHL0</accession>
<comment type="caution">
    <text evidence="1">The sequence shown here is derived from an EMBL/GenBank/DDBJ whole genome shotgun (WGS) entry which is preliminary data.</text>
</comment>
<evidence type="ECO:0000313" key="1">
    <source>
        <dbReference type="EMBL" id="KAH3725445.1"/>
    </source>
</evidence>
<gene>
    <name evidence="1" type="ORF">DPMN_051289</name>
</gene>
<evidence type="ECO:0000313" key="2">
    <source>
        <dbReference type="Proteomes" id="UP000828390"/>
    </source>
</evidence>